<evidence type="ECO:0000313" key="3">
    <source>
        <dbReference type="Proteomes" id="UP000316621"/>
    </source>
</evidence>
<proteinExistence type="predicted"/>
<dbReference type="PANTHER" id="PTHR35323:SF5">
    <property type="entry name" value="ZINC FINGER CCCH DOMAIN-CONTAINING PROTEIN 62"/>
    <property type="match status" value="1"/>
</dbReference>
<dbReference type="Gramene" id="RZC80334">
    <property type="protein sequence ID" value="RZC80334"/>
    <property type="gene ID" value="C5167_042912"/>
</dbReference>
<reference evidence="2 3" key="1">
    <citation type="journal article" date="2018" name="Science">
        <title>The opium poppy genome and morphinan production.</title>
        <authorList>
            <person name="Guo L."/>
            <person name="Winzer T."/>
            <person name="Yang X."/>
            <person name="Li Y."/>
            <person name="Ning Z."/>
            <person name="He Z."/>
            <person name="Teodor R."/>
            <person name="Lu Y."/>
            <person name="Bowser T.A."/>
            <person name="Graham I.A."/>
            <person name="Ye K."/>
        </authorList>
    </citation>
    <scope>NUCLEOTIDE SEQUENCE [LARGE SCALE GENOMIC DNA]</scope>
    <source>
        <strain evidence="3">cv. HN1</strain>
        <tissue evidence="2">Leaves</tissue>
    </source>
</reference>
<name>A0A4Y7L459_PAPSO</name>
<dbReference type="Pfam" id="PF24766">
    <property type="entry name" value="DUF7699"/>
    <property type="match status" value="1"/>
</dbReference>
<dbReference type="STRING" id="3469.A0A4Y7L459"/>
<protein>
    <recommendedName>
        <fullName evidence="1">DUF7699 domain-containing protein</fullName>
    </recommendedName>
</protein>
<evidence type="ECO:0000259" key="1">
    <source>
        <dbReference type="Pfam" id="PF24766"/>
    </source>
</evidence>
<feature type="domain" description="DUF7699" evidence="1">
    <location>
        <begin position="130"/>
        <end position="186"/>
    </location>
</feature>
<evidence type="ECO:0000313" key="2">
    <source>
        <dbReference type="EMBL" id="RZC80334.1"/>
    </source>
</evidence>
<sequence length="186" mass="20124">MDLEPGAMDSLRCGPFAGQLEKLKVEQCKVYLRKKGLRLTVKKGVLIDQGTSCVMVTWIINGSGEQVKELIQKHLDAVISSQISLESANSMISFVLSVIKVLTPVPFAINSCSSTPCTGYGLICSFSCETTSRSATGPPFGTRTVAGRILKESYGSANQQQTFTIEVLRSKEEEPLPPLNPLLIKG</sequence>
<dbReference type="EMBL" id="CM010724">
    <property type="protein sequence ID" value="RZC80334.1"/>
    <property type="molecule type" value="Genomic_DNA"/>
</dbReference>
<dbReference type="PANTHER" id="PTHR35323">
    <property type="entry name" value="SAP DOMAIN-CONTAINING PROTEIN"/>
    <property type="match status" value="1"/>
</dbReference>
<keyword evidence="3" id="KW-1185">Reference proteome</keyword>
<dbReference type="AlphaFoldDB" id="A0A4Y7L459"/>
<dbReference type="Proteomes" id="UP000316621">
    <property type="component" value="Chromosome 10"/>
</dbReference>
<organism evidence="2 3">
    <name type="scientific">Papaver somniferum</name>
    <name type="common">Opium poppy</name>
    <dbReference type="NCBI Taxonomy" id="3469"/>
    <lineage>
        <taxon>Eukaryota</taxon>
        <taxon>Viridiplantae</taxon>
        <taxon>Streptophyta</taxon>
        <taxon>Embryophyta</taxon>
        <taxon>Tracheophyta</taxon>
        <taxon>Spermatophyta</taxon>
        <taxon>Magnoliopsida</taxon>
        <taxon>Ranunculales</taxon>
        <taxon>Papaveraceae</taxon>
        <taxon>Papaveroideae</taxon>
        <taxon>Papaver</taxon>
    </lineage>
</organism>
<gene>
    <name evidence="2" type="ORF">C5167_042912</name>
</gene>
<dbReference type="InterPro" id="IPR056116">
    <property type="entry name" value="DUF7699"/>
</dbReference>
<accession>A0A4Y7L459</accession>